<gene>
    <name evidence="2" type="ORF">HMPREF9446_03189</name>
</gene>
<comment type="caution">
    <text evidence="2">The sequence shown here is derived from an EMBL/GenBank/DDBJ whole genome shotgun (WGS) entry which is preliminary data.</text>
</comment>
<dbReference type="Proteomes" id="UP000003416">
    <property type="component" value="Unassembled WGS sequence"/>
</dbReference>
<evidence type="ECO:0000313" key="3">
    <source>
        <dbReference type="Proteomes" id="UP000003416"/>
    </source>
</evidence>
<reference evidence="2 3" key="1">
    <citation type="submission" date="2011-02" db="EMBL/GenBank/DDBJ databases">
        <authorList>
            <person name="Weinstock G."/>
            <person name="Sodergren E."/>
            <person name="Clifton S."/>
            <person name="Fulton L."/>
            <person name="Fulton B."/>
            <person name="Courtney L."/>
            <person name="Fronick C."/>
            <person name="Harrison M."/>
            <person name="Strong C."/>
            <person name="Farmer C."/>
            <person name="Delahaunty K."/>
            <person name="Markovic C."/>
            <person name="Hall O."/>
            <person name="Minx P."/>
            <person name="Tomlinson C."/>
            <person name="Mitreva M."/>
            <person name="Hou S."/>
            <person name="Chen J."/>
            <person name="Wollam A."/>
            <person name="Pepin K.H."/>
            <person name="Johnson M."/>
            <person name="Bhonagiri V."/>
            <person name="Zhang X."/>
            <person name="Suruliraj S."/>
            <person name="Warren W."/>
            <person name="Chinwalla A."/>
            <person name="Mardis E.R."/>
            <person name="Wilson R.K."/>
        </authorList>
    </citation>
    <scope>NUCLEOTIDE SEQUENCE [LARGE SCALE GENOMIC DNA]</scope>
    <source>
        <strain evidence="2 3">YIT 12057</strain>
    </source>
</reference>
<dbReference type="GeneID" id="86050594"/>
<name>F3PWQ3_9BACE</name>
<dbReference type="HOGENOM" id="CLU_1222781_0_0_10"/>
<dbReference type="STRING" id="763034.HMPREF9446_03189"/>
<feature type="signal peptide" evidence="1">
    <location>
        <begin position="1"/>
        <end position="24"/>
    </location>
</feature>
<proteinExistence type="predicted"/>
<feature type="chain" id="PRO_5003304951" evidence="1">
    <location>
        <begin position="25"/>
        <end position="210"/>
    </location>
</feature>
<protein>
    <submittedName>
        <fullName evidence="2">Conserved domain protein</fullName>
    </submittedName>
</protein>
<dbReference type="eggNOG" id="ENOG50315EH">
    <property type="taxonomic scope" value="Bacteria"/>
</dbReference>
<keyword evidence="1" id="KW-0732">Signal</keyword>
<evidence type="ECO:0000313" key="2">
    <source>
        <dbReference type="EMBL" id="EGF51982.1"/>
    </source>
</evidence>
<dbReference type="EMBL" id="AFBN01000096">
    <property type="protein sequence ID" value="EGF51982.1"/>
    <property type="molecule type" value="Genomic_DNA"/>
</dbReference>
<dbReference type="RefSeq" id="WP_009126410.1">
    <property type="nucleotide sequence ID" value="NZ_GL882689.1"/>
</dbReference>
<organism evidence="2 3">
    <name type="scientific">Bacteroides fluxus YIT 12057</name>
    <dbReference type="NCBI Taxonomy" id="763034"/>
    <lineage>
        <taxon>Bacteria</taxon>
        <taxon>Pseudomonadati</taxon>
        <taxon>Bacteroidota</taxon>
        <taxon>Bacteroidia</taxon>
        <taxon>Bacteroidales</taxon>
        <taxon>Bacteroidaceae</taxon>
        <taxon>Bacteroides</taxon>
    </lineage>
</organism>
<dbReference type="AlphaFoldDB" id="F3PWQ3"/>
<keyword evidence="3" id="KW-1185">Reference proteome</keyword>
<evidence type="ECO:0000256" key="1">
    <source>
        <dbReference type="SAM" id="SignalP"/>
    </source>
</evidence>
<sequence>MKKSFMYFMLVFAILFGGVASVGAQSKALAKDVKKRVKELKKEGWTMQASTSTMDYALLKYRTYMEEDEDNRIAINGIAEGKNLKIGRENAIMFGISSYAGRAKAQIQGKLKGLLSADNKEATSEETDRFAAAYEMGVAAKIGGLVKQHFVLVRDMGNGKKEFNVFMSLDESKARKAREEAAETARQKAGLADLSQDVKDFIGEPIEPEE</sequence>
<accession>F3PWQ3</accession>